<dbReference type="PANTHER" id="PTHR32010:SF18">
    <property type="entry name" value="DUF789 FAMILY PROTEIN"/>
    <property type="match status" value="1"/>
</dbReference>
<dbReference type="PANTHER" id="PTHR32010">
    <property type="entry name" value="PHOTOSYSTEM II STABILITY/ASSEMBLY FACTOR HCF136, CHLOROPLASTIC"/>
    <property type="match status" value="1"/>
</dbReference>
<dbReference type="AlphaFoldDB" id="A0AAD2DZS4"/>
<proteinExistence type="predicted"/>
<keyword evidence="2" id="KW-1185">Reference proteome</keyword>
<organism evidence="1 2">
    <name type="scientific">Fraxinus pennsylvanica</name>
    <dbReference type="NCBI Taxonomy" id="56036"/>
    <lineage>
        <taxon>Eukaryota</taxon>
        <taxon>Viridiplantae</taxon>
        <taxon>Streptophyta</taxon>
        <taxon>Embryophyta</taxon>
        <taxon>Tracheophyta</taxon>
        <taxon>Spermatophyta</taxon>
        <taxon>Magnoliopsida</taxon>
        <taxon>eudicotyledons</taxon>
        <taxon>Gunneridae</taxon>
        <taxon>Pentapetalae</taxon>
        <taxon>asterids</taxon>
        <taxon>lamiids</taxon>
        <taxon>Lamiales</taxon>
        <taxon>Oleaceae</taxon>
        <taxon>Oleeae</taxon>
        <taxon>Fraxinus</taxon>
    </lineage>
</organism>
<evidence type="ECO:0000313" key="2">
    <source>
        <dbReference type="Proteomes" id="UP000834106"/>
    </source>
</evidence>
<reference evidence="1" key="1">
    <citation type="submission" date="2023-05" db="EMBL/GenBank/DDBJ databases">
        <authorList>
            <person name="Huff M."/>
        </authorList>
    </citation>
    <scope>NUCLEOTIDE SEQUENCE</scope>
</reference>
<name>A0AAD2DZS4_9LAMI</name>
<accession>A0AAD2DZS4</accession>
<dbReference type="InterPro" id="IPR008507">
    <property type="entry name" value="DUF789"/>
</dbReference>
<dbReference type="EMBL" id="OU503048">
    <property type="protein sequence ID" value="CAI9773862.1"/>
    <property type="molecule type" value="Genomic_DNA"/>
</dbReference>
<dbReference type="Pfam" id="PF05623">
    <property type="entry name" value="DUF789"/>
    <property type="match status" value="1"/>
</dbReference>
<evidence type="ECO:0000313" key="1">
    <source>
        <dbReference type="EMBL" id="CAI9773862.1"/>
    </source>
</evidence>
<sequence>MRQNEQFMSIFEVFRDLIKELVRGEGRSKCRAHGDPTVLELVGLQDLHQSSWYSVAWYPIYRIPDDTLRAAFLTYHSLGHLVRRDLIYDSSVDTCIVSPVVGLQSHNAQGECWFRPRLPEKIPTADTRRILKERLRILEQTTSLMAHAVILKGSQTFVNRQPDYEFFLSRRT</sequence>
<dbReference type="Proteomes" id="UP000834106">
    <property type="component" value="Chromosome 13"/>
</dbReference>
<protein>
    <submittedName>
        <fullName evidence="1">Uncharacterized protein</fullName>
    </submittedName>
</protein>
<gene>
    <name evidence="1" type="ORF">FPE_LOCUS21292</name>
</gene>